<dbReference type="GeneID" id="17267397"/>
<name>A0A0D3JEB5_EMIH1</name>
<accession>A0A0D3JEB5</accession>
<reference evidence="1" key="2">
    <citation type="submission" date="2024-10" db="UniProtKB">
        <authorList>
            <consortium name="EnsemblProtists"/>
        </authorList>
    </citation>
    <scope>IDENTIFICATION</scope>
</reference>
<dbReference type="Proteomes" id="UP000013827">
    <property type="component" value="Unassembled WGS sequence"/>
</dbReference>
<protein>
    <recommendedName>
        <fullName evidence="3">Nucleotide-diphospho-sugar transferase domain-containing protein</fullName>
    </recommendedName>
</protein>
<dbReference type="HOGENOM" id="CLU_1363546_0_0_1"/>
<evidence type="ECO:0000313" key="2">
    <source>
        <dbReference type="Proteomes" id="UP000013827"/>
    </source>
</evidence>
<organism evidence="1 2">
    <name type="scientific">Emiliania huxleyi (strain CCMP1516)</name>
    <dbReference type="NCBI Taxonomy" id="280463"/>
    <lineage>
        <taxon>Eukaryota</taxon>
        <taxon>Haptista</taxon>
        <taxon>Haptophyta</taxon>
        <taxon>Prymnesiophyceae</taxon>
        <taxon>Isochrysidales</taxon>
        <taxon>Noelaerhabdaceae</taxon>
        <taxon>Emiliania</taxon>
    </lineage>
</organism>
<dbReference type="EnsemblProtists" id="EOD21850">
    <property type="protein sequence ID" value="EOD21850"/>
    <property type="gene ID" value="EMIHUDRAFT_255202"/>
</dbReference>
<keyword evidence="2" id="KW-1185">Reference proteome</keyword>
<reference evidence="2" key="1">
    <citation type="journal article" date="2013" name="Nature">
        <title>Pan genome of the phytoplankton Emiliania underpins its global distribution.</title>
        <authorList>
            <person name="Read B.A."/>
            <person name="Kegel J."/>
            <person name="Klute M.J."/>
            <person name="Kuo A."/>
            <person name="Lefebvre S.C."/>
            <person name="Maumus F."/>
            <person name="Mayer C."/>
            <person name="Miller J."/>
            <person name="Monier A."/>
            <person name="Salamov A."/>
            <person name="Young J."/>
            <person name="Aguilar M."/>
            <person name="Claverie J.M."/>
            <person name="Frickenhaus S."/>
            <person name="Gonzalez K."/>
            <person name="Herman E.K."/>
            <person name="Lin Y.C."/>
            <person name="Napier J."/>
            <person name="Ogata H."/>
            <person name="Sarno A.F."/>
            <person name="Shmutz J."/>
            <person name="Schroeder D."/>
            <person name="de Vargas C."/>
            <person name="Verret F."/>
            <person name="von Dassow P."/>
            <person name="Valentin K."/>
            <person name="Van de Peer Y."/>
            <person name="Wheeler G."/>
            <person name="Dacks J.B."/>
            <person name="Delwiche C.F."/>
            <person name="Dyhrman S.T."/>
            <person name="Glockner G."/>
            <person name="John U."/>
            <person name="Richards T."/>
            <person name="Worden A.Z."/>
            <person name="Zhang X."/>
            <person name="Grigoriev I.V."/>
            <person name="Allen A.E."/>
            <person name="Bidle K."/>
            <person name="Borodovsky M."/>
            <person name="Bowler C."/>
            <person name="Brownlee C."/>
            <person name="Cock J.M."/>
            <person name="Elias M."/>
            <person name="Gladyshev V.N."/>
            <person name="Groth M."/>
            <person name="Guda C."/>
            <person name="Hadaegh A."/>
            <person name="Iglesias-Rodriguez M.D."/>
            <person name="Jenkins J."/>
            <person name="Jones B.M."/>
            <person name="Lawson T."/>
            <person name="Leese F."/>
            <person name="Lindquist E."/>
            <person name="Lobanov A."/>
            <person name="Lomsadze A."/>
            <person name="Malik S.B."/>
            <person name="Marsh M.E."/>
            <person name="Mackinder L."/>
            <person name="Mock T."/>
            <person name="Mueller-Roeber B."/>
            <person name="Pagarete A."/>
            <person name="Parker M."/>
            <person name="Probert I."/>
            <person name="Quesneville H."/>
            <person name="Raines C."/>
            <person name="Rensing S.A."/>
            <person name="Riano-Pachon D.M."/>
            <person name="Richier S."/>
            <person name="Rokitta S."/>
            <person name="Shiraiwa Y."/>
            <person name="Soanes D.M."/>
            <person name="van der Giezen M."/>
            <person name="Wahlund T.M."/>
            <person name="Williams B."/>
            <person name="Wilson W."/>
            <person name="Wolfe G."/>
            <person name="Wurch L.L."/>
        </authorList>
    </citation>
    <scope>NUCLEOTIDE SEQUENCE</scope>
</reference>
<evidence type="ECO:0000313" key="1">
    <source>
        <dbReference type="EnsemblProtists" id="EOD21850"/>
    </source>
</evidence>
<dbReference type="RefSeq" id="XP_005774279.1">
    <property type="nucleotide sequence ID" value="XM_005774222.1"/>
</dbReference>
<evidence type="ECO:0008006" key="3">
    <source>
        <dbReference type="Google" id="ProtNLM"/>
    </source>
</evidence>
<dbReference type="AlphaFoldDB" id="A0A0D3JEB5"/>
<dbReference type="KEGG" id="ehx:EMIHUDRAFT_255202"/>
<proteinExistence type="predicted"/>
<dbReference type="PaxDb" id="2903-EOD21850"/>
<sequence>MSAAFQSVGQLSPLPREALDIAAAGVPARVAKTRGYRGELILFTADENMAGWGFHFVNQLRRRGHEHWLIMADSADNCAGMHAQWEKMVSSYSEAPLSCAYSSYPKQHSGWAQWTRANHPDKMHQVYIFWATRWWVSLKLMREGLNILSLDVDAVLLGDIYSRLHSPPMVHQDVIITRNDDGSQSLNCGFVYFNRGASRAR</sequence>